<feature type="region of interest" description="Disordered" evidence="2">
    <location>
        <begin position="197"/>
        <end position="318"/>
    </location>
</feature>
<keyword evidence="5" id="KW-1185">Reference proteome</keyword>
<gene>
    <name evidence="4" type="primary">ARHGAP6_3</name>
    <name evidence="4" type="ORF">EYF80_022695</name>
</gene>
<dbReference type="InterPro" id="IPR000198">
    <property type="entry name" value="RhoGAP_dom"/>
</dbReference>
<evidence type="ECO:0000256" key="2">
    <source>
        <dbReference type="SAM" id="MobiDB-lite"/>
    </source>
</evidence>
<dbReference type="Proteomes" id="UP000314294">
    <property type="component" value="Unassembled WGS sequence"/>
</dbReference>
<feature type="compositionally biased region" description="Polar residues" evidence="2">
    <location>
        <begin position="211"/>
        <end position="239"/>
    </location>
</feature>
<reference evidence="4 5" key="1">
    <citation type="submission" date="2019-03" db="EMBL/GenBank/DDBJ databases">
        <title>First draft genome of Liparis tanakae, snailfish: a comprehensive survey of snailfish specific genes.</title>
        <authorList>
            <person name="Kim W."/>
            <person name="Song I."/>
            <person name="Jeong J.-H."/>
            <person name="Kim D."/>
            <person name="Kim S."/>
            <person name="Ryu S."/>
            <person name="Song J.Y."/>
            <person name="Lee S.K."/>
        </authorList>
    </citation>
    <scope>NUCLEOTIDE SEQUENCE [LARGE SCALE GENOMIC DNA]</scope>
    <source>
        <tissue evidence="4">Muscle</tissue>
    </source>
</reference>
<dbReference type="InterPro" id="IPR037863">
    <property type="entry name" value="RHOGAP6/36"/>
</dbReference>
<feature type="domain" description="Rho-GAP" evidence="3">
    <location>
        <begin position="1"/>
        <end position="54"/>
    </location>
</feature>
<dbReference type="AlphaFoldDB" id="A0A4Z2HME4"/>
<dbReference type="EMBL" id="SRLO01000210">
    <property type="protein sequence ID" value="TNN67049.1"/>
    <property type="molecule type" value="Genomic_DNA"/>
</dbReference>
<dbReference type="PANTHER" id="PTHR12635">
    <property type="entry name" value="RHO-GTPASE-ACTIVATING PROTEIN 6 FAMILY MEMBER"/>
    <property type="match status" value="1"/>
</dbReference>
<evidence type="ECO:0000256" key="1">
    <source>
        <dbReference type="ARBA" id="ARBA00022468"/>
    </source>
</evidence>
<dbReference type="InterPro" id="IPR008936">
    <property type="entry name" value="Rho_GTPase_activation_prot"/>
</dbReference>
<dbReference type="PROSITE" id="PS50238">
    <property type="entry name" value="RHOGAP"/>
    <property type="match status" value="1"/>
</dbReference>
<protein>
    <submittedName>
        <fullName evidence="4">Rho GTPase-activating protein 6</fullName>
    </submittedName>
</protein>
<dbReference type="SUPFAM" id="SSF48350">
    <property type="entry name" value="GTPase activation domain, GAP"/>
    <property type="match status" value="1"/>
</dbReference>
<dbReference type="Gene3D" id="1.10.555.10">
    <property type="entry name" value="Rho GTPase activation protein"/>
    <property type="match status" value="1"/>
</dbReference>
<comment type="caution">
    <text evidence="4">The sequence shown here is derived from an EMBL/GenBank/DDBJ whole genome shotgun (WGS) entry which is preliminary data.</text>
</comment>
<evidence type="ECO:0000259" key="3">
    <source>
        <dbReference type="PROSITE" id="PS50238"/>
    </source>
</evidence>
<proteinExistence type="predicted"/>
<name>A0A4Z2HME4_9TELE</name>
<dbReference type="GO" id="GO:0005096">
    <property type="term" value="F:GTPase activator activity"/>
    <property type="evidence" value="ECO:0007669"/>
    <property type="project" value="UniProtKB-KW"/>
</dbReference>
<sequence>MTSLNLATIFGPNLLHKKKNSDKEFAVQSFARAEESNAIISVVQKMIDIYDMLFMNEVLMSVQESDPDVVDYLLRRKASQYSEPGLLGAEDSFSLAERYVSSDSIKASSGEVSPYDNNSPVLSDRLLCKYPEEGGPLSDGSPRLSGRYQTSGRSKDGSGCTSPTLSTDKDFLGDVSECESYGSSEWLSSRQGIRQTSLDVLESRPRPPVTRSCSASHDQKGQRQPQPSLHPGSGSQSAALRSDASAERTGQRACPSLRVRTDGVAPPPHSSGRLREAHKSYSTPSVFIYESDTQSPAPPSADASGPGADRSPGTPDWQTQRWHIWNTLSKENADALPETLV</sequence>
<keyword evidence="1" id="KW-0343">GTPase activation</keyword>
<dbReference type="GO" id="GO:0007165">
    <property type="term" value="P:signal transduction"/>
    <property type="evidence" value="ECO:0007669"/>
    <property type="project" value="InterPro"/>
</dbReference>
<evidence type="ECO:0000313" key="4">
    <source>
        <dbReference type="EMBL" id="TNN67049.1"/>
    </source>
</evidence>
<evidence type="ECO:0000313" key="5">
    <source>
        <dbReference type="Proteomes" id="UP000314294"/>
    </source>
</evidence>
<accession>A0A4Z2HME4</accession>
<dbReference type="OrthoDB" id="10024839at2759"/>
<dbReference type="PANTHER" id="PTHR12635:SF14">
    <property type="entry name" value="RHO GTPASE-ACTIVATING PROTEIN 6"/>
    <property type="match status" value="1"/>
</dbReference>
<feature type="compositionally biased region" description="Low complexity" evidence="2">
    <location>
        <begin position="300"/>
        <end position="309"/>
    </location>
</feature>
<organism evidence="4 5">
    <name type="scientific">Liparis tanakae</name>
    <name type="common">Tanaka's snailfish</name>
    <dbReference type="NCBI Taxonomy" id="230148"/>
    <lineage>
        <taxon>Eukaryota</taxon>
        <taxon>Metazoa</taxon>
        <taxon>Chordata</taxon>
        <taxon>Craniata</taxon>
        <taxon>Vertebrata</taxon>
        <taxon>Euteleostomi</taxon>
        <taxon>Actinopterygii</taxon>
        <taxon>Neopterygii</taxon>
        <taxon>Teleostei</taxon>
        <taxon>Neoteleostei</taxon>
        <taxon>Acanthomorphata</taxon>
        <taxon>Eupercaria</taxon>
        <taxon>Perciformes</taxon>
        <taxon>Cottioidei</taxon>
        <taxon>Cottales</taxon>
        <taxon>Liparidae</taxon>
        <taxon>Liparis</taxon>
    </lineage>
</organism>
<feature type="region of interest" description="Disordered" evidence="2">
    <location>
        <begin position="132"/>
        <end position="171"/>
    </location>
</feature>